<dbReference type="EMBL" id="NKCI01000070">
    <property type="protein sequence ID" value="RSL58836.1"/>
    <property type="molecule type" value="Genomic_DNA"/>
</dbReference>
<dbReference type="PIRSF" id="PIRSF029171">
    <property type="entry name" value="Esterase_LipA"/>
    <property type="match status" value="1"/>
</dbReference>
<keyword evidence="1" id="KW-0732">Signal</keyword>
<dbReference type="GO" id="GO:0016042">
    <property type="term" value="P:lipid catabolic process"/>
    <property type="evidence" value="ECO:0007669"/>
    <property type="project" value="UniProtKB-UniRule"/>
</dbReference>
<keyword evidence="3" id="KW-1185">Reference proteome</keyword>
<dbReference type="GO" id="GO:0004806">
    <property type="term" value="F:triacylglycerol lipase activity"/>
    <property type="evidence" value="ECO:0007669"/>
    <property type="project" value="UniProtKB-UniRule"/>
</dbReference>
<feature type="chain" id="PRO_5018824719" description="Serine aminopeptidase S33 domain-containing protein" evidence="1">
    <location>
        <begin position="17"/>
        <end position="454"/>
    </location>
</feature>
<feature type="signal peptide" evidence="1">
    <location>
        <begin position="1"/>
        <end position="16"/>
    </location>
</feature>
<dbReference type="SUPFAM" id="SSF53474">
    <property type="entry name" value="alpha/beta-Hydrolases"/>
    <property type="match status" value="1"/>
</dbReference>
<sequence>MLLFFTLLLGVVTVHAARPQHASNFPVSAEDAAKYDCGPACWQILQETNAGDLAIFDMPFDYDFYETAKNFSVSKPGDLLKLKPIPADNLTVPIGTAVYKIQYMSLDLDNKTTVPATAFIAVPFVRGRDPFNVIAYAHGTTGMFRGCAPSTSSFFFDYDSWTPLIHAGYAVVATDYAGLGNNQTAHKYISSAAQANDVLYSVIAARKAFPLDLSKKWASIGHSQGGGASWKLSEHTKVQDDKAGYLGGVSIAPITYIYDAFIHGLEKLESLPEDEVQSFLIITLLPSLFFAVKAVFPDYTAPFLSETMKKRIKLGEVAQLCDNALSGLVGDLGLSQLLGSTHPSKDTDFKEFQKLNAPAQGAKTSKPLLVIQGEGDTIVFADITETAYNNSVSAGNMLQLSLYPALDHTAVVGASAPEWLAFLEGLFNGQTIKRSAIEKKVAFDIDNASKPPDV</sequence>
<accession>A0A428Q0M5</accession>
<dbReference type="InterPro" id="IPR029058">
    <property type="entry name" value="AB_hydrolase_fold"/>
</dbReference>
<comment type="caution">
    <text evidence="2">The sequence shown here is derived from an EMBL/GenBank/DDBJ whole genome shotgun (WGS) entry which is preliminary data.</text>
</comment>
<evidence type="ECO:0000313" key="3">
    <source>
        <dbReference type="Proteomes" id="UP000288168"/>
    </source>
</evidence>
<dbReference type="PANTHER" id="PTHR34853:SF1">
    <property type="entry name" value="LIPASE 5"/>
    <property type="match status" value="1"/>
</dbReference>
<dbReference type="Proteomes" id="UP000288168">
    <property type="component" value="Unassembled WGS sequence"/>
</dbReference>
<dbReference type="OrthoDB" id="5382058at2759"/>
<reference evidence="2 3" key="1">
    <citation type="submission" date="2017-06" db="EMBL/GenBank/DDBJ databases">
        <title>Comparative genomic analysis of Ambrosia Fusariam Clade fungi.</title>
        <authorList>
            <person name="Stajich J.E."/>
            <person name="Carrillo J."/>
            <person name="Kijimoto T."/>
            <person name="Eskalen A."/>
            <person name="O'Donnell K."/>
            <person name="Kasson M."/>
        </authorList>
    </citation>
    <scope>NUCLEOTIDE SEQUENCE [LARGE SCALE GENOMIC DNA]</scope>
    <source>
        <strain evidence="2 3">NRRL62584</strain>
    </source>
</reference>
<evidence type="ECO:0000256" key="1">
    <source>
        <dbReference type="PIRNR" id="PIRNR029171"/>
    </source>
</evidence>
<dbReference type="STRING" id="1325734.A0A428Q0M5"/>
<evidence type="ECO:0008006" key="4">
    <source>
        <dbReference type="Google" id="ProtNLM"/>
    </source>
</evidence>
<dbReference type="AlphaFoldDB" id="A0A428Q0M5"/>
<protein>
    <recommendedName>
        <fullName evidence="4">Serine aminopeptidase S33 domain-containing protein</fullName>
    </recommendedName>
</protein>
<gene>
    <name evidence="2" type="ORF">CEP54_007569</name>
</gene>
<comment type="similarity">
    <text evidence="1">Belongs to the AB hydrolase superfamily. Lipase family.</text>
</comment>
<organism evidence="2 3">
    <name type="scientific">Fusarium duplospermum</name>
    <dbReference type="NCBI Taxonomy" id="1325734"/>
    <lineage>
        <taxon>Eukaryota</taxon>
        <taxon>Fungi</taxon>
        <taxon>Dikarya</taxon>
        <taxon>Ascomycota</taxon>
        <taxon>Pezizomycotina</taxon>
        <taxon>Sordariomycetes</taxon>
        <taxon>Hypocreomycetidae</taxon>
        <taxon>Hypocreales</taxon>
        <taxon>Nectriaceae</taxon>
        <taxon>Fusarium</taxon>
        <taxon>Fusarium solani species complex</taxon>
    </lineage>
</organism>
<dbReference type="PANTHER" id="PTHR34853">
    <property type="match status" value="1"/>
</dbReference>
<dbReference type="InterPro" id="IPR005152">
    <property type="entry name" value="Lipase_secreted"/>
</dbReference>
<name>A0A428Q0M5_9HYPO</name>
<dbReference type="Gene3D" id="3.40.50.1820">
    <property type="entry name" value="alpha/beta hydrolase"/>
    <property type="match status" value="2"/>
</dbReference>
<evidence type="ECO:0000313" key="2">
    <source>
        <dbReference type="EMBL" id="RSL58836.1"/>
    </source>
</evidence>
<proteinExistence type="inferred from homology"/>